<dbReference type="Pfam" id="PF05970">
    <property type="entry name" value="PIF1"/>
    <property type="match status" value="1"/>
</dbReference>
<keyword evidence="1" id="KW-0233">DNA recombination</keyword>
<dbReference type="PANTHER" id="PTHR10492:SF94">
    <property type="entry name" value="ATP-DEPENDENT DNA HELICASE"/>
    <property type="match status" value="1"/>
</dbReference>
<evidence type="ECO:0000256" key="1">
    <source>
        <dbReference type="RuleBase" id="RU363044"/>
    </source>
</evidence>
<gene>
    <name evidence="4" type="primary">LOC107025146</name>
</gene>
<dbReference type="RefSeq" id="XP_015081472.1">
    <property type="nucleotide sequence ID" value="XM_015225986.1"/>
</dbReference>
<feature type="domain" description="DNA helicase Pif1-like DEAD-box helicase" evidence="2">
    <location>
        <begin position="1"/>
        <end position="70"/>
    </location>
</feature>
<dbReference type="InterPro" id="IPR027417">
    <property type="entry name" value="P-loop_NTPase"/>
</dbReference>
<keyword evidence="3" id="KW-1185">Reference proteome</keyword>
<evidence type="ECO:0000259" key="2">
    <source>
        <dbReference type="Pfam" id="PF05970"/>
    </source>
</evidence>
<reference evidence="4" key="2">
    <citation type="submission" date="2025-08" db="UniProtKB">
        <authorList>
            <consortium name="RefSeq"/>
        </authorList>
    </citation>
    <scope>IDENTIFICATION</scope>
</reference>
<keyword evidence="1" id="KW-0547">Nucleotide-binding</keyword>
<keyword evidence="1" id="KW-0378">Hydrolase</keyword>
<keyword evidence="1" id="KW-0347">Helicase</keyword>
<dbReference type="CDD" id="cd18809">
    <property type="entry name" value="SF1_C_RecD"/>
    <property type="match status" value="1"/>
</dbReference>
<keyword evidence="1" id="KW-0234">DNA repair</keyword>
<dbReference type="Proteomes" id="UP000694930">
    <property type="component" value="Chromosome 7"/>
</dbReference>
<keyword evidence="1" id="KW-0227">DNA damage</keyword>
<keyword evidence="1" id="KW-0067">ATP-binding</keyword>
<comment type="cofactor">
    <cofactor evidence="1">
        <name>Mg(2+)</name>
        <dbReference type="ChEBI" id="CHEBI:18420"/>
    </cofactor>
</comment>
<dbReference type="EC" id="5.6.2.3" evidence="1"/>
<comment type="catalytic activity">
    <reaction evidence="1">
        <text>ATP + H2O = ADP + phosphate + H(+)</text>
        <dbReference type="Rhea" id="RHEA:13065"/>
        <dbReference type="ChEBI" id="CHEBI:15377"/>
        <dbReference type="ChEBI" id="CHEBI:15378"/>
        <dbReference type="ChEBI" id="CHEBI:30616"/>
        <dbReference type="ChEBI" id="CHEBI:43474"/>
        <dbReference type="ChEBI" id="CHEBI:456216"/>
        <dbReference type="EC" id="5.6.2.3"/>
    </reaction>
</comment>
<proteinExistence type="inferred from homology"/>
<comment type="similarity">
    <text evidence="1">Belongs to the helicase family.</text>
</comment>
<dbReference type="InterPro" id="IPR010285">
    <property type="entry name" value="DNA_helicase_pif1-like_DEAD"/>
</dbReference>
<dbReference type="SUPFAM" id="SSF52540">
    <property type="entry name" value="P-loop containing nucleoside triphosphate hydrolases"/>
    <property type="match status" value="1"/>
</dbReference>
<name>A0ABM1H7F6_SOLPN</name>
<accession>A0ABM1H7F6</accession>
<sequence>MAKRHTIGAVDKRFCDIMDKDAPFGGKVMLFGGDFRQVLPVVQKSTRAETVAAILVRLVLKENAPIMMLRNLDPSNELITGEYAKTVFTPTIQISAPENEGYPFKFIRKLFPIRLCFAMTINRAQALTTPNIGLYLPQHVFSHGQLYVALSRGISMSKTKVLVMTKQPERHTGIYTRNIVYKDVLGEI</sequence>
<evidence type="ECO:0000313" key="4">
    <source>
        <dbReference type="RefSeq" id="XP_015081472.1"/>
    </source>
</evidence>
<dbReference type="PANTHER" id="PTHR10492">
    <property type="match status" value="1"/>
</dbReference>
<evidence type="ECO:0000313" key="3">
    <source>
        <dbReference type="Proteomes" id="UP000694930"/>
    </source>
</evidence>
<organism evidence="3 4">
    <name type="scientific">Solanum pennellii</name>
    <name type="common">Tomato</name>
    <name type="synonym">Lycopersicon pennellii</name>
    <dbReference type="NCBI Taxonomy" id="28526"/>
    <lineage>
        <taxon>Eukaryota</taxon>
        <taxon>Viridiplantae</taxon>
        <taxon>Streptophyta</taxon>
        <taxon>Embryophyta</taxon>
        <taxon>Tracheophyta</taxon>
        <taxon>Spermatophyta</taxon>
        <taxon>Magnoliopsida</taxon>
        <taxon>eudicotyledons</taxon>
        <taxon>Gunneridae</taxon>
        <taxon>Pentapetalae</taxon>
        <taxon>asterids</taxon>
        <taxon>lamiids</taxon>
        <taxon>Solanales</taxon>
        <taxon>Solanaceae</taxon>
        <taxon>Solanoideae</taxon>
        <taxon>Solaneae</taxon>
        <taxon>Solanum</taxon>
        <taxon>Solanum subgen. Lycopersicon</taxon>
    </lineage>
</organism>
<dbReference type="GeneID" id="107025146"/>
<reference evidence="3" key="1">
    <citation type="journal article" date="2014" name="Nat. Genet.">
        <title>The genome of the stress-tolerant wild tomato species Solanum pennellii.</title>
        <authorList>
            <person name="Bolger A."/>
            <person name="Scossa F."/>
            <person name="Bolger M.E."/>
            <person name="Lanz C."/>
            <person name="Maumus F."/>
            <person name="Tohge T."/>
            <person name="Quesneville H."/>
            <person name="Alseekh S."/>
            <person name="Sorensen I."/>
            <person name="Lichtenstein G."/>
            <person name="Fich E.A."/>
            <person name="Conte M."/>
            <person name="Keller H."/>
            <person name="Schneeberger K."/>
            <person name="Schwacke R."/>
            <person name="Ofner I."/>
            <person name="Vrebalov J."/>
            <person name="Xu Y."/>
            <person name="Osorio S."/>
            <person name="Aflitos S.A."/>
            <person name="Schijlen E."/>
            <person name="Jimenez-Gomez J.M."/>
            <person name="Ryngajllo M."/>
            <person name="Kimura S."/>
            <person name="Kumar R."/>
            <person name="Koenig D."/>
            <person name="Headland L.R."/>
            <person name="Maloof J.N."/>
            <person name="Sinha N."/>
            <person name="van Ham R.C."/>
            <person name="Lankhorst R.K."/>
            <person name="Mao L."/>
            <person name="Vogel A."/>
            <person name="Arsova B."/>
            <person name="Panstruga R."/>
            <person name="Fei Z."/>
            <person name="Rose J.K."/>
            <person name="Zamir D."/>
            <person name="Carrari F."/>
            <person name="Giovannoni J.J."/>
            <person name="Weigel D."/>
            <person name="Usadel B."/>
            <person name="Fernie A.R."/>
        </authorList>
    </citation>
    <scope>NUCLEOTIDE SEQUENCE [LARGE SCALE GENOMIC DNA]</scope>
    <source>
        <strain evidence="3">cv. LA0716</strain>
    </source>
</reference>
<protein>
    <recommendedName>
        <fullName evidence="1">ATP-dependent DNA helicase</fullName>
        <ecNumber evidence="1">5.6.2.3</ecNumber>
    </recommendedName>
</protein>